<sequence length="34" mass="4096">MQSRKNMTLTELKKVIADIYPDQTQFYVIEFKCL</sequence>
<reference evidence="1 2" key="1">
    <citation type="submission" date="2018-06" db="EMBL/GenBank/DDBJ databases">
        <authorList>
            <consortium name="Pathogen Informatics"/>
            <person name="Doyle S."/>
        </authorList>
    </citation>
    <scope>NUCLEOTIDE SEQUENCE [LARGE SCALE GENOMIC DNA]</scope>
    <source>
        <strain evidence="1 2">NCTC9075</strain>
    </source>
</reference>
<dbReference type="Gene3D" id="2.30.130.30">
    <property type="entry name" value="Hypothetical protein"/>
    <property type="match status" value="1"/>
</dbReference>
<dbReference type="EMBL" id="UGEM01000004">
    <property type="protein sequence ID" value="STP17999.1"/>
    <property type="molecule type" value="Genomic_DNA"/>
</dbReference>
<evidence type="ECO:0000313" key="1">
    <source>
        <dbReference type="EMBL" id="STP17999.1"/>
    </source>
</evidence>
<gene>
    <name evidence="1" type="primary">yqfB_2</name>
    <name evidence="1" type="ORF">NCTC9075_01436</name>
</gene>
<accession>A0A377K0Y9</accession>
<proteinExistence type="predicted"/>
<name>A0A377K0Y9_ECOLX</name>
<dbReference type="Proteomes" id="UP000254181">
    <property type="component" value="Unassembled WGS sequence"/>
</dbReference>
<evidence type="ECO:0000313" key="2">
    <source>
        <dbReference type="Proteomes" id="UP000254181"/>
    </source>
</evidence>
<protein>
    <submittedName>
        <fullName evidence="1">Putative cytoplasmic protein</fullName>
    </submittedName>
</protein>
<dbReference type="AlphaFoldDB" id="A0A377K0Y9"/>
<organism evidence="1 2">
    <name type="scientific">Escherichia coli</name>
    <dbReference type="NCBI Taxonomy" id="562"/>
    <lineage>
        <taxon>Bacteria</taxon>
        <taxon>Pseudomonadati</taxon>
        <taxon>Pseudomonadota</taxon>
        <taxon>Gammaproteobacteria</taxon>
        <taxon>Enterobacterales</taxon>
        <taxon>Enterobacteriaceae</taxon>
        <taxon>Escherichia</taxon>
    </lineage>
</organism>